<dbReference type="EMBL" id="VDFC01000028">
    <property type="protein sequence ID" value="KAA0940443.1"/>
    <property type="molecule type" value="Genomic_DNA"/>
</dbReference>
<sequence>MAAAVSAIGLTLLVGRAGQLSLGHAFFVAVGAYGYCYLAGTSSADGVRGLGLPPLLAAFGAVVAAGTAGALFSPISGRLRGIYLGLASLGLVFLGQHILKNAIPLTGGFNGRDAAPLDLFGFSFSDSDPAGFLVLGVPYGQLERLWYVGLVCAALAWWSARNLLRSRPGRALATVRDSEVAAGAMGIDVVRYKAAAFVLSSMYAGLGGVLTALAFGRIVPDSFGLSASVAFLVMIVIGGIGSVGGAVGGAFFVTLLPLVLDHYSGRLPFLSPPGSEGLDAAGLSEFVYGLAIVLVLLFAHGGLAGFLRRAATALRRTPGRDTDRPSDDERAPLRSHTAKEPAS</sequence>
<comment type="caution">
    <text evidence="8">The sequence shown here is derived from an EMBL/GenBank/DDBJ whole genome shotgun (WGS) entry which is preliminary data.</text>
</comment>
<evidence type="ECO:0000256" key="3">
    <source>
        <dbReference type="ARBA" id="ARBA00022692"/>
    </source>
</evidence>
<accession>A0A5B0BE06</accession>
<evidence type="ECO:0000313" key="9">
    <source>
        <dbReference type="Proteomes" id="UP000324965"/>
    </source>
</evidence>
<dbReference type="GO" id="GO:0005886">
    <property type="term" value="C:plasma membrane"/>
    <property type="evidence" value="ECO:0007669"/>
    <property type="project" value="UniProtKB-SubCell"/>
</dbReference>
<dbReference type="PANTHER" id="PTHR30482">
    <property type="entry name" value="HIGH-AFFINITY BRANCHED-CHAIN AMINO ACID TRANSPORT SYSTEM PERMEASE"/>
    <property type="match status" value="1"/>
</dbReference>
<name>A0A5B0BE06_9ACTN</name>
<keyword evidence="4 7" id="KW-1133">Transmembrane helix</keyword>
<dbReference type="OrthoDB" id="9814461at2"/>
<dbReference type="PANTHER" id="PTHR30482:SF5">
    <property type="entry name" value="ABC TRANSPORTER PERMEASE PROTEIN"/>
    <property type="match status" value="1"/>
</dbReference>
<evidence type="ECO:0000256" key="6">
    <source>
        <dbReference type="SAM" id="MobiDB-lite"/>
    </source>
</evidence>
<dbReference type="AlphaFoldDB" id="A0A5B0BE06"/>
<keyword evidence="9" id="KW-1185">Reference proteome</keyword>
<evidence type="ECO:0000256" key="7">
    <source>
        <dbReference type="SAM" id="Phobius"/>
    </source>
</evidence>
<dbReference type="Proteomes" id="UP000324965">
    <property type="component" value="Unassembled WGS sequence"/>
</dbReference>
<feature type="transmembrane region" description="Helical" evidence="7">
    <location>
        <begin position="82"/>
        <end position="99"/>
    </location>
</feature>
<gene>
    <name evidence="8" type="ORF">FGF04_09685</name>
</gene>
<dbReference type="CDD" id="cd06581">
    <property type="entry name" value="TM_PBP1_LivM_like"/>
    <property type="match status" value="1"/>
</dbReference>
<keyword evidence="2" id="KW-1003">Cell membrane</keyword>
<keyword evidence="5 7" id="KW-0472">Membrane</keyword>
<feature type="transmembrane region" description="Helical" evidence="7">
    <location>
        <begin position="227"/>
        <end position="260"/>
    </location>
</feature>
<feature type="transmembrane region" description="Helical" evidence="7">
    <location>
        <begin position="56"/>
        <end position="75"/>
    </location>
</feature>
<feature type="transmembrane region" description="Helical" evidence="7">
    <location>
        <begin position="194"/>
        <end position="215"/>
    </location>
</feature>
<evidence type="ECO:0000256" key="1">
    <source>
        <dbReference type="ARBA" id="ARBA00004651"/>
    </source>
</evidence>
<feature type="compositionally biased region" description="Basic and acidic residues" evidence="6">
    <location>
        <begin position="318"/>
        <end position="343"/>
    </location>
</feature>
<protein>
    <submittedName>
        <fullName evidence="8">Branched-chain amino acid ABC transporter permease</fullName>
    </submittedName>
</protein>
<dbReference type="GO" id="GO:0015658">
    <property type="term" value="F:branched-chain amino acid transmembrane transporter activity"/>
    <property type="evidence" value="ECO:0007669"/>
    <property type="project" value="InterPro"/>
</dbReference>
<evidence type="ECO:0000256" key="4">
    <source>
        <dbReference type="ARBA" id="ARBA00022989"/>
    </source>
</evidence>
<dbReference type="InterPro" id="IPR001851">
    <property type="entry name" value="ABC_transp_permease"/>
</dbReference>
<organism evidence="8 9">
    <name type="scientific">Streptomyces apricus</name>
    <dbReference type="NCBI Taxonomy" id="1828112"/>
    <lineage>
        <taxon>Bacteria</taxon>
        <taxon>Bacillati</taxon>
        <taxon>Actinomycetota</taxon>
        <taxon>Actinomycetes</taxon>
        <taxon>Kitasatosporales</taxon>
        <taxon>Streptomycetaceae</taxon>
        <taxon>Streptomyces</taxon>
    </lineage>
</organism>
<keyword evidence="3 7" id="KW-0812">Transmembrane</keyword>
<proteinExistence type="predicted"/>
<comment type="subcellular location">
    <subcellularLocation>
        <location evidence="1">Cell membrane</location>
        <topology evidence="1">Multi-pass membrane protein</topology>
    </subcellularLocation>
</comment>
<feature type="transmembrane region" description="Helical" evidence="7">
    <location>
        <begin position="286"/>
        <end position="307"/>
    </location>
</feature>
<feature type="region of interest" description="Disordered" evidence="6">
    <location>
        <begin position="317"/>
        <end position="343"/>
    </location>
</feature>
<evidence type="ECO:0000256" key="5">
    <source>
        <dbReference type="ARBA" id="ARBA00023136"/>
    </source>
</evidence>
<evidence type="ECO:0000313" key="8">
    <source>
        <dbReference type="EMBL" id="KAA0940443.1"/>
    </source>
</evidence>
<dbReference type="Pfam" id="PF02653">
    <property type="entry name" value="BPD_transp_2"/>
    <property type="match status" value="1"/>
</dbReference>
<dbReference type="InterPro" id="IPR043428">
    <property type="entry name" value="LivM-like"/>
</dbReference>
<reference evidence="8 9" key="1">
    <citation type="submission" date="2019-05" db="EMBL/GenBank/DDBJ databases">
        <authorList>
            <person name="Hariharan J."/>
            <person name="Choudoir M.J."/>
            <person name="Diebold P."/>
            <person name="Panke-Buisse K."/>
            <person name="Buckley D.H."/>
        </authorList>
    </citation>
    <scope>NUCLEOTIDE SEQUENCE [LARGE SCALE GENOMIC DNA]</scope>
    <source>
        <strain evidence="8 9">SUN51</strain>
    </source>
</reference>
<evidence type="ECO:0000256" key="2">
    <source>
        <dbReference type="ARBA" id="ARBA00022475"/>
    </source>
</evidence>